<evidence type="ECO:0000313" key="2">
    <source>
        <dbReference type="EMBL" id="OTF82182.1"/>
    </source>
</evidence>
<accession>A0A1Y3BMZ1</accession>
<feature type="region of interest" description="Disordered" evidence="1">
    <location>
        <begin position="192"/>
        <end position="233"/>
    </location>
</feature>
<evidence type="ECO:0000313" key="3">
    <source>
        <dbReference type="Proteomes" id="UP000194236"/>
    </source>
</evidence>
<evidence type="ECO:0000256" key="1">
    <source>
        <dbReference type="SAM" id="MobiDB-lite"/>
    </source>
</evidence>
<comment type="caution">
    <text evidence="2">The sequence shown here is derived from an EMBL/GenBank/DDBJ whole genome shotgun (WGS) entry which is preliminary data.</text>
</comment>
<sequence>MMRKPLPYDSTFNAHRMDHNFEMFIAKNHQPQQQNGEKNELTTKRIANNVIVEYDRLKNGDISLIINDDDDSNRIMLKNDNHCLEERPSPSGSSGSSDRISSSLNTYNSSSPNRHHDETFIDVKFHKMNNNDNNANVEMAKNSFPHRFVPNSNSIARHGNNIADFNELSHQQQQKNYMIIATKPSVPVKPIATTAGNKDLNESTNNNNTNNNKIQRNSCSENDHNEHKGEHHSNSVVEIVNKLNNLSCQESWDKLMKRRPVYNTNEMEKELEKSSPIHSDESSLNHIVAANDESHDTVDDKCSLLNDNKHLQQDDALNNNN</sequence>
<proteinExistence type="predicted"/>
<feature type="non-terminal residue" evidence="2">
    <location>
        <position position="321"/>
    </location>
</feature>
<dbReference type="EMBL" id="MUJZ01009824">
    <property type="protein sequence ID" value="OTF82182.1"/>
    <property type="molecule type" value="Genomic_DNA"/>
</dbReference>
<dbReference type="AlphaFoldDB" id="A0A1Y3BMZ1"/>
<organism evidence="2 3">
    <name type="scientific">Euroglyphus maynei</name>
    <name type="common">Mayne's house dust mite</name>
    <dbReference type="NCBI Taxonomy" id="6958"/>
    <lineage>
        <taxon>Eukaryota</taxon>
        <taxon>Metazoa</taxon>
        <taxon>Ecdysozoa</taxon>
        <taxon>Arthropoda</taxon>
        <taxon>Chelicerata</taxon>
        <taxon>Arachnida</taxon>
        <taxon>Acari</taxon>
        <taxon>Acariformes</taxon>
        <taxon>Sarcoptiformes</taxon>
        <taxon>Astigmata</taxon>
        <taxon>Psoroptidia</taxon>
        <taxon>Analgoidea</taxon>
        <taxon>Pyroglyphidae</taxon>
        <taxon>Pyroglyphinae</taxon>
        <taxon>Euroglyphus</taxon>
    </lineage>
</organism>
<name>A0A1Y3BMZ1_EURMA</name>
<keyword evidence="3" id="KW-1185">Reference proteome</keyword>
<reference evidence="2 3" key="1">
    <citation type="submission" date="2017-03" db="EMBL/GenBank/DDBJ databases">
        <title>Genome Survey of Euroglyphus maynei.</title>
        <authorList>
            <person name="Arlian L.G."/>
            <person name="Morgan M.S."/>
            <person name="Rider S.D."/>
        </authorList>
    </citation>
    <scope>NUCLEOTIDE SEQUENCE [LARGE SCALE GENOMIC DNA]</scope>
    <source>
        <strain evidence="2">Arlian Lab</strain>
        <tissue evidence="2">Whole body</tissue>
    </source>
</reference>
<gene>
    <name evidence="2" type="ORF">BLA29_006720</name>
</gene>
<dbReference type="Proteomes" id="UP000194236">
    <property type="component" value="Unassembled WGS sequence"/>
</dbReference>
<protein>
    <submittedName>
        <fullName evidence="2">Uncharacterized protein</fullName>
    </submittedName>
</protein>
<feature type="region of interest" description="Disordered" evidence="1">
    <location>
        <begin position="81"/>
        <end position="115"/>
    </location>
</feature>
<feature type="compositionally biased region" description="Low complexity" evidence="1">
    <location>
        <begin position="89"/>
        <end position="112"/>
    </location>
</feature>
<feature type="compositionally biased region" description="Basic and acidic residues" evidence="1">
    <location>
        <begin position="221"/>
        <end position="233"/>
    </location>
</feature>